<dbReference type="Proteomes" id="UP000325849">
    <property type="component" value="Unassembled WGS sequence"/>
</dbReference>
<dbReference type="AlphaFoldDB" id="A0A5N8VPX1"/>
<proteinExistence type="predicted"/>
<dbReference type="Pfam" id="PF11716">
    <property type="entry name" value="MDMPI_N"/>
    <property type="match status" value="1"/>
</dbReference>
<organism evidence="3 4">
    <name type="scientific">Streptomyces adustus</name>
    <dbReference type="NCBI Taxonomy" id="1609272"/>
    <lineage>
        <taxon>Bacteria</taxon>
        <taxon>Bacillati</taxon>
        <taxon>Actinomycetota</taxon>
        <taxon>Actinomycetes</taxon>
        <taxon>Kitasatosporales</taxon>
        <taxon>Streptomycetaceae</taxon>
        <taxon>Streptomyces</taxon>
    </lineage>
</organism>
<sequence length="154" mass="16454">MTEFHGVQVLTLAHDYLREVVAAVPEGARAAPTPCSAWSVRQVLDHARIDQQAHGLVLTGGRPDSDPFPAEGLPRRGPGGGTRQGAGRGRDRPEPATSGWPRRGGPAPADRLVNHLRDAYQVFAPAKEIHEDHTAAEALPAFLGRDPRWAPSAG</sequence>
<dbReference type="Gene3D" id="1.20.120.450">
    <property type="entry name" value="dinb family like domain"/>
    <property type="match status" value="1"/>
</dbReference>
<comment type="caution">
    <text evidence="3">The sequence shown here is derived from an EMBL/GenBank/DDBJ whole genome shotgun (WGS) entry which is preliminary data.</text>
</comment>
<evidence type="ECO:0000313" key="4">
    <source>
        <dbReference type="Proteomes" id="UP000325849"/>
    </source>
</evidence>
<feature type="region of interest" description="Disordered" evidence="1">
    <location>
        <begin position="56"/>
        <end position="112"/>
    </location>
</feature>
<dbReference type="InterPro" id="IPR024344">
    <property type="entry name" value="MDMPI_metal-binding"/>
</dbReference>
<dbReference type="RefSeq" id="WP_152894917.1">
    <property type="nucleotide sequence ID" value="NZ_VJZD01000300.1"/>
</dbReference>
<evidence type="ECO:0000256" key="1">
    <source>
        <dbReference type="SAM" id="MobiDB-lite"/>
    </source>
</evidence>
<name>A0A5N8VPX1_9ACTN</name>
<evidence type="ECO:0000313" key="3">
    <source>
        <dbReference type="EMBL" id="MPY37327.1"/>
    </source>
</evidence>
<keyword evidence="4" id="KW-1185">Reference proteome</keyword>
<dbReference type="SUPFAM" id="SSF109854">
    <property type="entry name" value="DinB/YfiT-like putative metalloenzymes"/>
    <property type="match status" value="1"/>
</dbReference>
<dbReference type="EMBL" id="VJZD01000300">
    <property type="protein sequence ID" value="MPY37327.1"/>
    <property type="molecule type" value="Genomic_DNA"/>
</dbReference>
<reference evidence="3 4" key="1">
    <citation type="submission" date="2019-07" db="EMBL/GenBank/DDBJ databases">
        <title>New species of Amycolatopsis and Streptomyces.</title>
        <authorList>
            <person name="Duangmal K."/>
            <person name="Teo W.F.A."/>
            <person name="Lipun K."/>
        </authorList>
    </citation>
    <scope>NUCLEOTIDE SEQUENCE [LARGE SCALE GENOMIC DNA]</scope>
    <source>
        <strain evidence="3 4">NBRC 109810</strain>
    </source>
</reference>
<accession>A0A5N8VPX1</accession>
<feature type="compositionally biased region" description="Gly residues" evidence="1">
    <location>
        <begin position="77"/>
        <end position="87"/>
    </location>
</feature>
<gene>
    <name evidence="3" type="ORF">FNH09_40805</name>
</gene>
<dbReference type="OrthoDB" id="5185819at2"/>
<dbReference type="GO" id="GO:0046872">
    <property type="term" value="F:metal ion binding"/>
    <property type="evidence" value="ECO:0007669"/>
    <property type="project" value="InterPro"/>
</dbReference>
<protein>
    <submittedName>
        <fullName evidence="3">TIGR03086 family protein</fullName>
    </submittedName>
</protein>
<feature type="domain" description="Mycothiol-dependent maleylpyruvate isomerase metal-binding" evidence="2">
    <location>
        <begin position="11"/>
        <end position="124"/>
    </location>
</feature>
<dbReference type="InterPro" id="IPR034660">
    <property type="entry name" value="DinB/YfiT-like"/>
</dbReference>
<evidence type="ECO:0000259" key="2">
    <source>
        <dbReference type="Pfam" id="PF11716"/>
    </source>
</evidence>